<keyword evidence="7 9" id="KW-0472">Membrane</keyword>
<evidence type="ECO:0000313" key="15">
    <source>
        <dbReference type="EMBL" id="MEE2024574.1"/>
    </source>
</evidence>
<dbReference type="SUPFAM" id="SSF56935">
    <property type="entry name" value="Porins"/>
    <property type="match status" value="1"/>
</dbReference>
<evidence type="ECO:0000259" key="14">
    <source>
        <dbReference type="Pfam" id="PF07715"/>
    </source>
</evidence>
<evidence type="ECO:0000256" key="11">
    <source>
        <dbReference type="RuleBase" id="RU003357"/>
    </source>
</evidence>
<evidence type="ECO:0000256" key="7">
    <source>
        <dbReference type="ARBA" id="ARBA00023136"/>
    </source>
</evidence>
<keyword evidence="15" id="KW-0675">Receptor</keyword>
<comment type="caution">
    <text evidence="15">The sequence shown here is derived from an EMBL/GenBank/DDBJ whole genome shotgun (WGS) entry which is preliminary data.</text>
</comment>
<evidence type="ECO:0000256" key="1">
    <source>
        <dbReference type="ARBA" id="ARBA00004571"/>
    </source>
</evidence>
<keyword evidence="2 9" id="KW-0813">Transport</keyword>
<feature type="signal peptide" evidence="12">
    <location>
        <begin position="1"/>
        <end position="29"/>
    </location>
</feature>
<dbReference type="RefSeq" id="WP_330087904.1">
    <property type="nucleotide sequence ID" value="NZ_JAUGZK010000006.1"/>
</dbReference>
<dbReference type="Pfam" id="PF07715">
    <property type="entry name" value="Plug"/>
    <property type="match status" value="1"/>
</dbReference>
<reference evidence="15 16" key="1">
    <citation type="submission" date="2023-06" db="EMBL/GenBank/DDBJ databases">
        <title>Alkalimonas sp., MEB004 an alkaliphilic bacterium isolated from Lonar Lake, India.</title>
        <authorList>
            <person name="Joshi A."/>
            <person name="Thite S."/>
        </authorList>
    </citation>
    <scope>NUCLEOTIDE SEQUENCE [LARGE SCALE GENOMIC DNA]</scope>
    <source>
        <strain evidence="15 16">MEB004</strain>
    </source>
</reference>
<feature type="domain" description="TonB-dependent receptor-like beta-barrel" evidence="13">
    <location>
        <begin position="414"/>
        <end position="916"/>
    </location>
</feature>
<comment type="subcellular location">
    <subcellularLocation>
        <location evidence="1 9">Cell outer membrane</location>
        <topology evidence="1 9">Multi-pass membrane protein</topology>
    </subcellularLocation>
</comment>
<dbReference type="Pfam" id="PF00593">
    <property type="entry name" value="TonB_dep_Rec_b-barrel"/>
    <property type="match status" value="1"/>
</dbReference>
<evidence type="ECO:0000313" key="16">
    <source>
        <dbReference type="Proteomes" id="UP001339167"/>
    </source>
</evidence>
<sequence length="954" mass="102875">MYTHKLSKAVRLAIALGATATAVSVPAVAVEVEQSADVERIQVTGSRIRRTDMETSSPIQITSSEEIKLSGFTRVEDLMNSLPQIEAAQTAFIANGASGTATLDLRGLGATRTLVLVNGRRLQPGGLSTQSADINQIPAALVERVEVLTGGGSATYGADAVAGVVNFVMKDDFEGIEIVAGASGYQHKNRNKYLQGLMDNAGFEYPTGSTGIDGRTYNIDLTMGGGFDGGRGHATVYATWRKVEELRQGARDYSSCAFNNAGTACGGSATSPIPNFFISPYRELTEGAGPEPDYDHEVFWMQTANGFAPYADNLYNYAPINHFMRPDERYTLGAFINYELSDRFRPYAEVSYMHNRTTAQIAESGTFFRGFAFDITSPAFTEAQREQLAAEFGPDVTQVWAEIGKRNSEGGPRQDILEHSSYRLVIGTEGALNDNWMYDISLQYGSTSSSSVYMNDYYTPKFADALGAIGSNCTGSCIPDYLVFQPGGVTPESAALLGGTGIRAGITTQTIVNGFVTGDLGVTVPSHSYPIAAVLGFENREVSFENNSDEVFAQGQLAGQGGPIPSLKGSYNVKEIFGELSIPLLEDMPAVRDLTLDLGARYSHYNTSGGESTYKVGIDWTPVDNWKVRASYNRAVRAPNVSELFESTSIGLWSGADPCAGTSPTLSQEQCALTGMDASQYGNAGTESPASQYNGLFGGNVNLKPEIADTYTFGIVANPIEGFNFSIDYFDIVIDEVIGSVNPELQITQCALTGIAAFCDNIVRDNTGGLWRGDAGYVIAPDINLASRHWRGIDVSSNYQTDLLGGTFTAKLIGSYSLKKEYEPLPGLDSAIYDCSGKISTACFPQPKWRHTMTLSYSTGDFWTAQAKWRYFGGVDYVGSVDQIIGSGIASQSYFDVNATFELTDYAALLIGMNNIFDKEPPMVGATLAQNANTVAGYYDTLGRYLHASITLRF</sequence>
<keyword evidence="16" id="KW-1185">Reference proteome</keyword>
<dbReference type="Gene3D" id="2.170.130.10">
    <property type="entry name" value="TonB-dependent receptor, plug domain"/>
    <property type="match status" value="1"/>
</dbReference>
<evidence type="ECO:0000256" key="6">
    <source>
        <dbReference type="ARBA" id="ARBA00023077"/>
    </source>
</evidence>
<gene>
    <name evidence="15" type="ORF">QWF21_09975</name>
</gene>
<accession>A0ABU7JFW0</accession>
<keyword evidence="6 11" id="KW-0798">TonB box</keyword>
<dbReference type="InterPro" id="IPR039426">
    <property type="entry name" value="TonB-dep_rcpt-like"/>
</dbReference>
<organism evidence="15 16">
    <name type="scientific">Alkalimonas mucilaginosa</name>
    <dbReference type="NCBI Taxonomy" id="3057676"/>
    <lineage>
        <taxon>Bacteria</taxon>
        <taxon>Pseudomonadati</taxon>
        <taxon>Pseudomonadota</taxon>
        <taxon>Gammaproteobacteria</taxon>
        <taxon>Alkalimonas</taxon>
    </lineage>
</organism>
<keyword evidence="4 9" id="KW-0812">Transmembrane</keyword>
<keyword evidence="3 9" id="KW-1134">Transmembrane beta strand</keyword>
<dbReference type="PANTHER" id="PTHR47234">
    <property type="match status" value="1"/>
</dbReference>
<keyword evidence="5 12" id="KW-0732">Signal</keyword>
<dbReference type="InterPro" id="IPR000531">
    <property type="entry name" value="Beta-barrel_TonB"/>
</dbReference>
<name>A0ABU7JFW0_9GAMM</name>
<evidence type="ECO:0000256" key="3">
    <source>
        <dbReference type="ARBA" id="ARBA00022452"/>
    </source>
</evidence>
<feature type="chain" id="PRO_5046394622" evidence="12">
    <location>
        <begin position="30"/>
        <end position="954"/>
    </location>
</feature>
<dbReference type="EMBL" id="JAUGZK010000006">
    <property type="protein sequence ID" value="MEE2024574.1"/>
    <property type="molecule type" value="Genomic_DNA"/>
</dbReference>
<dbReference type="Proteomes" id="UP001339167">
    <property type="component" value="Unassembled WGS sequence"/>
</dbReference>
<evidence type="ECO:0000256" key="8">
    <source>
        <dbReference type="ARBA" id="ARBA00023237"/>
    </source>
</evidence>
<evidence type="ECO:0000256" key="12">
    <source>
        <dbReference type="SAM" id="SignalP"/>
    </source>
</evidence>
<dbReference type="InterPro" id="IPR010917">
    <property type="entry name" value="TonB_rcpt_CS"/>
</dbReference>
<feature type="domain" description="TonB-dependent receptor plug" evidence="14">
    <location>
        <begin position="53"/>
        <end position="164"/>
    </location>
</feature>
<protein>
    <submittedName>
        <fullName evidence="15">TonB-dependent receptor</fullName>
    </submittedName>
</protein>
<evidence type="ECO:0000256" key="2">
    <source>
        <dbReference type="ARBA" id="ARBA00022448"/>
    </source>
</evidence>
<comment type="similarity">
    <text evidence="9 11">Belongs to the TonB-dependent receptor family.</text>
</comment>
<dbReference type="Gene3D" id="2.40.170.20">
    <property type="entry name" value="TonB-dependent receptor, beta-barrel domain"/>
    <property type="match status" value="1"/>
</dbReference>
<evidence type="ECO:0000256" key="4">
    <source>
        <dbReference type="ARBA" id="ARBA00022692"/>
    </source>
</evidence>
<dbReference type="PANTHER" id="PTHR47234:SF2">
    <property type="entry name" value="TONB-DEPENDENT RECEPTOR"/>
    <property type="match status" value="1"/>
</dbReference>
<keyword evidence="8 9" id="KW-0998">Cell outer membrane</keyword>
<dbReference type="InterPro" id="IPR012910">
    <property type="entry name" value="Plug_dom"/>
</dbReference>
<evidence type="ECO:0000259" key="13">
    <source>
        <dbReference type="Pfam" id="PF00593"/>
    </source>
</evidence>
<dbReference type="PROSITE" id="PS52016">
    <property type="entry name" value="TONB_DEPENDENT_REC_3"/>
    <property type="match status" value="1"/>
</dbReference>
<feature type="short sequence motif" description="TonB C-terminal box" evidence="10">
    <location>
        <begin position="937"/>
        <end position="954"/>
    </location>
</feature>
<proteinExistence type="inferred from homology"/>
<dbReference type="InterPro" id="IPR037066">
    <property type="entry name" value="Plug_dom_sf"/>
</dbReference>
<evidence type="ECO:0000256" key="5">
    <source>
        <dbReference type="ARBA" id="ARBA00022729"/>
    </source>
</evidence>
<evidence type="ECO:0000256" key="10">
    <source>
        <dbReference type="PROSITE-ProRule" id="PRU10144"/>
    </source>
</evidence>
<dbReference type="InterPro" id="IPR036942">
    <property type="entry name" value="Beta-barrel_TonB_sf"/>
</dbReference>
<evidence type="ECO:0000256" key="9">
    <source>
        <dbReference type="PROSITE-ProRule" id="PRU01360"/>
    </source>
</evidence>
<dbReference type="PROSITE" id="PS01156">
    <property type="entry name" value="TONB_DEPENDENT_REC_2"/>
    <property type="match status" value="1"/>
</dbReference>